<feature type="transmembrane region" description="Helical" evidence="7">
    <location>
        <begin position="344"/>
        <end position="366"/>
    </location>
</feature>
<dbReference type="PANTHER" id="PTHR23511">
    <property type="entry name" value="SYNAPTIC VESICLE GLYCOPROTEIN 2"/>
    <property type="match status" value="1"/>
</dbReference>
<protein>
    <recommendedName>
        <fullName evidence="8">Major facilitator superfamily (MFS) profile domain-containing protein</fullName>
    </recommendedName>
</protein>
<evidence type="ECO:0000256" key="1">
    <source>
        <dbReference type="ARBA" id="ARBA00004141"/>
    </source>
</evidence>
<keyword evidence="3" id="KW-0813">Transport</keyword>
<evidence type="ECO:0000256" key="4">
    <source>
        <dbReference type="ARBA" id="ARBA00022692"/>
    </source>
</evidence>
<evidence type="ECO:0000259" key="8">
    <source>
        <dbReference type="PROSITE" id="PS50850"/>
    </source>
</evidence>
<keyword evidence="6 7" id="KW-0472">Membrane</keyword>
<dbReference type="OrthoDB" id="3936150at2759"/>
<feature type="transmembrane region" description="Helical" evidence="7">
    <location>
        <begin position="471"/>
        <end position="492"/>
    </location>
</feature>
<feature type="transmembrane region" description="Helical" evidence="7">
    <location>
        <begin position="107"/>
        <end position="127"/>
    </location>
</feature>
<proteinExistence type="inferred from homology"/>
<gene>
    <name evidence="9" type="ORF">PHYEVI_LOCUS3940</name>
</gene>
<accession>A0A9N9TKE9</accession>
<name>A0A9N9TKE9_PHYSR</name>
<feature type="transmembrane region" description="Helical" evidence="7">
    <location>
        <begin position="164"/>
        <end position="181"/>
    </location>
</feature>
<sequence length="561" mass="62061">MIKTAGRDVKAAVAWAGSDLLVRFFQPHPEAYQQEDYRAGHGLDFIEGQGEDFERALESTGFGKFHFSLLTICGLIYLNTAIGITIISFVLPSATCDFQMSSADKGWLTAAPMLGMVIGSYFWGCLADTKGRKVVLIGALMMDGICGLLSSISQVYWLFMLMRFLNGFAITGAMGICFPYLGEFQPNKYRETILCWMELFWTLGVIALPGIAWLIIPLEFEYVTDGFKFKSWNLFVATCSTPSLLIGAWLLLFPESPKFLLECGEADEALDVLRDMYATNTGDDGANFPILSLREKVRTMSVISQQSTRSIRSLRIRKPKELKLLLREIWEQTKALCSPPHLRYTILTCIIQFGLTTSYYTLMIWFPELFYRFEEFENKHPDERATVCEVSSVVLSGNATLGDEQEFCGAPIADSVFLHTLIIGVACIPTSFWLPLCVHRLGAKFFLVFSLIVAGGVTIGLYFVSSTTANLVLSCIFEALTSLGISTVYCVMVDLFPTNLRVMAAALSLTFGRGGALIGNLLFGFLIDLNCVIPIVLFASMLLVSGLLCLLLPSTGKGSLE</sequence>
<keyword evidence="4 7" id="KW-0812">Transmembrane</keyword>
<feature type="transmembrane region" description="Helical" evidence="7">
    <location>
        <begin position="134"/>
        <end position="158"/>
    </location>
</feature>
<feature type="transmembrane region" description="Helical" evidence="7">
    <location>
        <begin position="504"/>
        <end position="526"/>
    </location>
</feature>
<evidence type="ECO:0000256" key="7">
    <source>
        <dbReference type="SAM" id="Phobius"/>
    </source>
</evidence>
<evidence type="ECO:0000313" key="9">
    <source>
        <dbReference type="EMBL" id="CAG9857535.1"/>
    </source>
</evidence>
<keyword evidence="10" id="KW-1185">Reference proteome</keyword>
<dbReference type="InterPro" id="IPR036259">
    <property type="entry name" value="MFS_trans_sf"/>
</dbReference>
<evidence type="ECO:0000256" key="6">
    <source>
        <dbReference type="ARBA" id="ARBA00023136"/>
    </source>
</evidence>
<feature type="transmembrane region" description="Helical" evidence="7">
    <location>
        <begin position="416"/>
        <end position="438"/>
    </location>
</feature>
<dbReference type="FunFam" id="1.20.1250.20:FF:000232">
    <property type="entry name" value="Organic cation/carnitine transporter 7"/>
    <property type="match status" value="1"/>
</dbReference>
<reference evidence="9" key="1">
    <citation type="submission" date="2022-01" db="EMBL/GenBank/DDBJ databases">
        <authorList>
            <person name="King R."/>
        </authorList>
    </citation>
    <scope>NUCLEOTIDE SEQUENCE</scope>
</reference>
<comment type="subcellular location">
    <subcellularLocation>
        <location evidence="1">Membrane</location>
        <topology evidence="1">Multi-pass membrane protein</topology>
    </subcellularLocation>
</comment>
<dbReference type="Pfam" id="PF00083">
    <property type="entry name" value="Sugar_tr"/>
    <property type="match status" value="1"/>
</dbReference>
<dbReference type="Proteomes" id="UP001153712">
    <property type="component" value="Chromosome 14"/>
</dbReference>
<evidence type="ECO:0000256" key="5">
    <source>
        <dbReference type="ARBA" id="ARBA00022989"/>
    </source>
</evidence>
<dbReference type="GO" id="GO:0022857">
    <property type="term" value="F:transmembrane transporter activity"/>
    <property type="evidence" value="ECO:0007669"/>
    <property type="project" value="InterPro"/>
</dbReference>
<feature type="transmembrane region" description="Helical" evidence="7">
    <location>
        <begin position="193"/>
        <end position="216"/>
    </location>
</feature>
<feature type="transmembrane region" description="Helical" evidence="7">
    <location>
        <begin position="445"/>
        <end position="465"/>
    </location>
</feature>
<dbReference type="InterPro" id="IPR020846">
    <property type="entry name" value="MFS_dom"/>
</dbReference>
<keyword evidence="5 7" id="KW-1133">Transmembrane helix</keyword>
<feature type="transmembrane region" description="Helical" evidence="7">
    <location>
        <begin position="532"/>
        <end position="552"/>
    </location>
</feature>
<dbReference type="PANTHER" id="PTHR23511:SF38">
    <property type="entry name" value="SYNAPTIC VESICLE 2-RELATED PROTEIN-LIKE PROTEIN"/>
    <property type="match status" value="1"/>
</dbReference>
<dbReference type="Gene3D" id="1.20.1250.20">
    <property type="entry name" value="MFS general substrate transporter like domains"/>
    <property type="match status" value="1"/>
</dbReference>
<dbReference type="EMBL" id="OU900107">
    <property type="protein sequence ID" value="CAG9857535.1"/>
    <property type="molecule type" value="Genomic_DNA"/>
</dbReference>
<comment type="similarity">
    <text evidence="2">Belongs to the major facilitator superfamily.</text>
</comment>
<feature type="transmembrane region" description="Helical" evidence="7">
    <location>
        <begin position="65"/>
        <end position="87"/>
    </location>
</feature>
<evidence type="ECO:0000313" key="10">
    <source>
        <dbReference type="Proteomes" id="UP001153712"/>
    </source>
</evidence>
<dbReference type="GO" id="GO:0016020">
    <property type="term" value="C:membrane"/>
    <property type="evidence" value="ECO:0007669"/>
    <property type="project" value="UniProtKB-SubCell"/>
</dbReference>
<feature type="domain" description="Major facilitator superfamily (MFS) profile" evidence="8">
    <location>
        <begin position="69"/>
        <end position="557"/>
    </location>
</feature>
<evidence type="ECO:0000256" key="2">
    <source>
        <dbReference type="ARBA" id="ARBA00008335"/>
    </source>
</evidence>
<organism evidence="9 10">
    <name type="scientific">Phyllotreta striolata</name>
    <name type="common">Striped flea beetle</name>
    <name type="synonym">Crioceris striolata</name>
    <dbReference type="NCBI Taxonomy" id="444603"/>
    <lineage>
        <taxon>Eukaryota</taxon>
        <taxon>Metazoa</taxon>
        <taxon>Ecdysozoa</taxon>
        <taxon>Arthropoda</taxon>
        <taxon>Hexapoda</taxon>
        <taxon>Insecta</taxon>
        <taxon>Pterygota</taxon>
        <taxon>Neoptera</taxon>
        <taxon>Endopterygota</taxon>
        <taxon>Coleoptera</taxon>
        <taxon>Polyphaga</taxon>
        <taxon>Cucujiformia</taxon>
        <taxon>Chrysomeloidea</taxon>
        <taxon>Chrysomelidae</taxon>
        <taxon>Galerucinae</taxon>
        <taxon>Alticini</taxon>
        <taxon>Phyllotreta</taxon>
    </lineage>
</organism>
<dbReference type="InterPro" id="IPR005828">
    <property type="entry name" value="MFS_sugar_transport-like"/>
</dbReference>
<dbReference type="SUPFAM" id="SSF103473">
    <property type="entry name" value="MFS general substrate transporter"/>
    <property type="match status" value="1"/>
</dbReference>
<dbReference type="PROSITE" id="PS50850">
    <property type="entry name" value="MFS"/>
    <property type="match status" value="1"/>
</dbReference>
<dbReference type="AlphaFoldDB" id="A0A9N9TKE9"/>
<evidence type="ECO:0000256" key="3">
    <source>
        <dbReference type="ARBA" id="ARBA00022448"/>
    </source>
</evidence>
<feature type="transmembrane region" description="Helical" evidence="7">
    <location>
        <begin position="232"/>
        <end position="252"/>
    </location>
</feature>